<name>A0A2C5YEF8_9HYPO</name>
<evidence type="ECO:0000259" key="2">
    <source>
        <dbReference type="Pfam" id="PF06456"/>
    </source>
</evidence>
<comment type="caution">
    <text evidence="3">The sequence shown here is derived from an EMBL/GenBank/DDBJ whole genome shotgun (WGS) entry which is preliminary data.</text>
</comment>
<keyword evidence="4" id="KW-1185">Reference proteome</keyword>
<evidence type="ECO:0000313" key="4">
    <source>
        <dbReference type="Proteomes" id="UP000226192"/>
    </source>
</evidence>
<protein>
    <recommendedName>
        <fullName evidence="2">AH domain-containing protein</fullName>
    </recommendedName>
</protein>
<proteinExistence type="predicted"/>
<dbReference type="Proteomes" id="UP000226192">
    <property type="component" value="Unassembled WGS sequence"/>
</dbReference>
<feature type="coiled-coil region" evidence="1">
    <location>
        <begin position="97"/>
        <end position="128"/>
    </location>
</feature>
<gene>
    <name evidence="3" type="ORF">CDD81_611</name>
</gene>
<dbReference type="GO" id="GO:0019904">
    <property type="term" value="F:protein domain specific binding"/>
    <property type="evidence" value="ECO:0007669"/>
    <property type="project" value="InterPro"/>
</dbReference>
<sequence>MRENRAAYATTPTSILEQGEQLGHETATDVDIARILSRLDKLEKNHLESNHESLAETVSDLLNRQHCLENIIESLTCQVETFCQKTVGQTHDFIYQANTMATEADAMLKKMQNLKDELQAQTSNMKQGLTDCQNVLNGTDTITGVPSLV</sequence>
<accession>A0A2C5YEF8</accession>
<dbReference type="Gene3D" id="1.20.1270.60">
    <property type="entry name" value="Arfaptin homology (AH) domain/BAR domain"/>
    <property type="match status" value="1"/>
</dbReference>
<keyword evidence="1" id="KW-0175">Coiled coil</keyword>
<dbReference type="InterPro" id="IPR010504">
    <property type="entry name" value="AH_dom"/>
</dbReference>
<organism evidence="3 4">
    <name type="scientific">Ophiocordyceps australis</name>
    <dbReference type="NCBI Taxonomy" id="1399860"/>
    <lineage>
        <taxon>Eukaryota</taxon>
        <taxon>Fungi</taxon>
        <taxon>Dikarya</taxon>
        <taxon>Ascomycota</taxon>
        <taxon>Pezizomycotina</taxon>
        <taxon>Sordariomycetes</taxon>
        <taxon>Hypocreomycetidae</taxon>
        <taxon>Hypocreales</taxon>
        <taxon>Ophiocordycipitaceae</taxon>
        <taxon>Ophiocordyceps</taxon>
    </lineage>
</organism>
<reference evidence="3 4" key="1">
    <citation type="submission" date="2017-06" db="EMBL/GenBank/DDBJ databases">
        <title>Ant-infecting Ophiocordyceps genomes reveal a high diversity of potential behavioral manipulation genes and a possible major role for enterotoxins.</title>
        <authorList>
            <person name="De Bekker C."/>
            <person name="Evans H.C."/>
            <person name="Brachmann A."/>
            <person name="Hughes D.P."/>
        </authorList>
    </citation>
    <scope>NUCLEOTIDE SEQUENCE [LARGE SCALE GENOMIC DNA]</scope>
    <source>
        <strain evidence="3 4">Map64</strain>
    </source>
</reference>
<evidence type="ECO:0000256" key="1">
    <source>
        <dbReference type="SAM" id="Coils"/>
    </source>
</evidence>
<dbReference type="AlphaFoldDB" id="A0A2C5YEF8"/>
<evidence type="ECO:0000313" key="3">
    <source>
        <dbReference type="EMBL" id="PHH66086.1"/>
    </source>
</evidence>
<dbReference type="EMBL" id="NJET01000011">
    <property type="protein sequence ID" value="PHH66086.1"/>
    <property type="molecule type" value="Genomic_DNA"/>
</dbReference>
<dbReference type="Pfam" id="PF06456">
    <property type="entry name" value="Arfaptin"/>
    <property type="match status" value="1"/>
</dbReference>
<feature type="domain" description="AH" evidence="2">
    <location>
        <begin position="21"/>
        <end position="129"/>
    </location>
</feature>
<dbReference type="GO" id="GO:0005737">
    <property type="term" value="C:cytoplasm"/>
    <property type="evidence" value="ECO:0007669"/>
    <property type="project" value="UniProtKB-ARBA"/>
</dbReference>
<dbReference type="InterPro" id="IPR027267">
    <property type="entry name" value="AH/BAR_dom_sf"/>
</dbReference>